<keyword evidence="2" id="KW-1185">Reference proteome</keyword>
<accession>A0A8S0WUR9</accession>
<proteinExistence type="predicted"/>
<dbReference type="OrthoDB" id="4838446at2759"/>
<reference evidence="1 2" key="1">
    <citation type="submission" date="2020-01" db="EMBL/GenBank/DDBJ databases">
        <authorList>
            <person name="Gupta K D."/>
        </authorList>
    </citation>
    <scope>NUCLEOTIDE SEQUENCE [LARGE SCALE GENOMIC DNA]</scope>
</reference>
<protein>
    <submittedName>
        <fullName evidence="1">Uncharacterized protein</fullName>
    </submittedName>
</protein>
<sequence>MPCKRLHRTMWPYLSAGQLNIRLLESTMRKFVKRPHCSSLSRSGSTDRPVGQTAREYFDARRSLKPPPLTTMKLTTFIATILLAALSVNAAPAPDASNQDLAARACTCKPIGNGEYLCIGSSCP</sequence>
<organism evidence="1 2">
    <name type="scientific">Cyclocybe aegerita</name>
    <name type="common">Black poplar mushroom</name>
    <name type="synonym">Agrocybe aegerita</name>
    <dbReference type="NCBI Taxonomy" id="1973307"/>
    <lineage>
        <taxon>Eukaryota</taxon>
        <taxon>Fungi</taxon>
        <taxon>Dikarya</taxon>
        <taxon>Basidiomycota</taxon>
        <taxon>Agaricomycotina</taxon>
        <taxon>Agaricomycetes</taxon>
        <taxon>Agaricomycetidae</taxon>
        <taxon>Agaricales</taxon>
        <taxon>Agaricineae</taxon>
        <taxon>Bolbitiaceae</taxon>
        <taxon>Cyclocybe</taxon>
    </lineage>
</organism>
<dbReference type="Proteomes" id="UP000467700">
    <property type="component" value="Unassembled WGS sequence"/>
</dbReference>
<dbReference type="EMBL" id="CACVBS010000052">
    <property type="protein sequence ID" value="CAA7266136.1"/>
    <property type="molecule type" value="Genomic_DNA"/>
</dbReference>
<evidence type="ECO:0000313" key="2">
    <source>
        <dbReference type="Proteomes" id="UP000467700"/>
    </source>
</evidence>
<name>A0A8S0WUR9_CYCAE</name>
<comment type="caution">
    <text evidence="1">The sequence shown here is derived from an EMBL/GenBank/DDBJ whole genome shotgun (WGS) entry which is preliminary data.</text>
</comment>
<gene>
    <name evidence="1" type="ORF">AAE3_LOCUS8352</name>
</gene>
<dbReference type="AlphaFoldDB" id="A0A8S0WUR9"/>
<evidence type="ECO:0000313" key="1">
    <source>
        <dbReference type="EMBL" id="CAA7266136.1"/>
    </source>
</evidence>